<gene>
    <name evidence="1" type="ORF">DFH08DRAFT_704491</name>
</gene>
<keyword evidence="2" id="KW-1185">Reference proteome</keyword>
<comment type="caution">
    <text evidence="1">The sequence shown here is derived from an EMBL/GenBank/DDBJ whole genome shotgun (WGS) entry which is preliminary data.</text>
</comment>
<evidence type="ECO:0000313" key="2">
    <source>
        <dbReference type="Proteomes" id="UP001218218"/>
    </source>
</evidence>
<evidence type="ECO:0000313" key="1">
    <source>
        <dbReference type="EMBL" id="KAJ7340841.1"/>
    </source>
</evidence>
<name>A0AAD7EPN1_9AGAR</name>
<sequence length="96" mass="10917">HSAVATFYAPSDPSSIRGVCREHIHSTPTWRKHGPRRDCVFMVETQRCLIGRSWPTFPRNTTHPNWEIVWQAQISAIDVSKGGHPVPHAPRPTTLR</sequence>
<protein>
    <submittedName>
        <fullName evidence="1">Uncharacterized protein</fullName>
    </submittedName>
</protein>
<organism evidence="1 2">
    <name type="scientific">Mycena albidolilacea</name>
    <dbReference type="NCBI Taxonomy" id="1033008"/>
    <lineage>
        <taxon>Eukaryota</taxon>
        <taxon>Fungi</taxon>
        <taxon>Dikarya</taxon>
        <taxon>Basidiomycota</taxon>
        <taxon>Agaricomycotina</taxon>
        <taxon>Agaricomycetes</taxon>
        <taxon>Agaricomycetidae</taxon>
        <taxon>Agaricales</taxon>
        <taxon>Marasmiineae</taxon>
        <taxon>Mycenaceae</taxon>
        <taxon>Mycena</taxon>
    </lineage>
</organism>
<feature type="non-terminal residue" evidence="1">
    <location>
        <position position="1"/>
    </location>
</feature>
<dbReference type="Proteomes" id="UP001218218">
    <property type="component" value="Unassembled WGS sequence"/>
</dbReference>
<proteinExistence type="predicted"/>
<accession>A0AAD7EPN1</accession>
<dbReference type="EMBL" id="JARIHO010000026">
    <property type="protein sequence ID" value="KAJ7340841.1"/>
    <property type="molecule type" value="Genomic_DNA"/>
</dbReference>
<reference evidence="1" key="1">
    <citation type="submission" date="2023-03" db="EMBL/GenBank/DDBJ databases">
        <title>Massive genome expansion in bonnet fungi (Mycena s.s.) driven by repeated elements and novel gene families across ecological guilds.</title>
        <authorList>
            <consortium name="Lawrence Berkeley National Laboratory"/>
            <person name="Harder C.B."/>
            <person name="Miyauchi S."/>
            <person name="Viragh M."/>
            <person name="Kuo A."/>
            <person name="Thoen E."/>
            <person name="Andreopoulos B."/>
            <person name="Lu D."/>
            <person name="Skrede I."/>
            <person name="Drula E."/>
            <person name="Henrissat B."/>
            <person name="Morin E."/>
            <person name="Kohler A."/>
            <person name="Barry K."/>
            <person name="LaButti K."/>
            <person name="Morin E."/>
            <person name="Salamov A."/>
            <person name="Lipzen A."/>
            <person name="Mereny Z."/>
            <person name="Hegedus B."/>
            <person name="Baldrian P."/>
            <person name="Stursova M."/>
            <person name="Weitz H."/>
            <person name="Taylor A."/>
            <person name="Grigoriev I.V."/>
            <person name="Nagy L.G."/>
            <person name="Martin F."/>
            <person name="Kauserud H."/>
        </authorList>
    </citation>
    <scope>NUCLEOTIDE SEQUENCE</scope>
    <source>
        <strain evidence="1">CBHHK002</strain>
    </source>
</reference>
<dbReference type="AlphaFoldDB" id="A0AAD7EPN1"/>